<protein>
    <submittedName>
        <fullName evidence="1">Uncharacterized protein</fullName>
    </submittedName>
</protein>
<name>A0A3P6E0P1_BRAOL</name>
<organism evidence="1">
    <name type="scientific">Brassica oleracea</name>
    <name type="common">Wild cabbage</name>
    <dbReference type="NCBI Taxonomy" id="3712"/>
    <lineage>
        <taxon>Eukaryota</taxon>
        <taxon>Viridiplantae</taxon>
        <taxon>Streptophyta</taxon>
        <taxon>Embryophyta</taxon>
        <taxon>Tracheophyta</taxon>
        <taxon>Spermatophyta</taxon>
        <taxon>Magnoliopsida</taxon>
        <taxon>eudicotyledons</taxon>
        <taxon>Gunneridae</taxon>
        <taxon>Pentapetalae</taxon>
        <taxon>rosids</taxon>
        <taxon>malvids</taxon>
        <taxon>Brassicales</taxon>
        <taxon>Brassicaceae</taxon>
        <taxon>Brassiceae</taxon>
        <taxon>Brassica</taxon>
    </lineage>
</organism>
<reference evidence="1" key="1">
    <citation type="submission" date="2018-11" db="EMBL/GenBank/DDBJ databases">
        <authorList>
            <consortium name="Genoscope - CEA"/>
            <person name="William W."/>
        </authorList>
    </citation>
    <scope>NUCLEOTIDE SEQUENCE</scope>
</reference>
<dbReference type="AlphaFoldDB" id="A0A3P6E0P1"/>
<accession>A0A3P6E0P1</accession>
<evidence type="ECO:0000313" key="1">
    <source>
        <dbReference type="EMBL" id="VDD37653.1"/>
    </source>
</evidence>
<gene>
    <name evidence="1" type="ORF">BOLC7T43213H</name>
</gene>
<sequence length="53" mass="5980">MYLRSSRRIWLLVARSGSLESRRGFLAGGLSVGSVFRVCGRRSGSFLRFRLVC</sequence>
<proteinExistence type="predicted"/>
<dbReference type="EMBL" id="LR031876">
    <property type="protein sequence ID" value="VDD37653.1"/>
    <property type="molecule type" value="Genomic_DNA"/>
</dbReference>